<evidence type="ECO:0000313" key="12">
    <source>
        <dbReference type="EMBL" id="QEY64253.1"/>
    </source>
</evidence>
<dbReference type="CDD" id="cd11386">
    <property type="entry name" value="MCP_signal"/>
    <property type="match status" value="1"/>
</dbReference>
<dbReference type="SMART" id="SM00304">
    <property type="entry name" value="HAMP"/>
    <property type="match status" value="1"/>
</dbReference>
<dbReference type="InterPro" id="IPR003660">
    <property type="entry name" value="HAMP_dom"/>
</dbReference>
<dbReference type="GO" id="GO:0016020">
    <property type="term" value="C:membrane"/>
    <property type="evidence" value="ECO:0007669"/>
    <property type="project" value="UniProtKB-SubCell"/>
</dbReference>
<dbReference type="PROSITE" id="PS50111">
    <property type="entry name" value="CHEMOTAXIS_TRANSDUC_2"/>
    <property type="match status" value="1"/>
</dbReference>
<comment type="subcellular location">
    <subcellularLocation>
        <location evidence="1">Membrane</location>
        <topology evidence="1">Multi-pass membrane protein</topology>
    </subcellularLocation>
</comment>
<evidence type="ECO:0000313" key="13">
    <source>
        <dbReference type="Proteomes" id="UP000327179"/>
    </source>
</evidence>
<feature type="domain" description="Methyl-accepting transducer" evidence="10">
    <location>
        <begin position="434"/>
        <end position="670"/>
    </location>
</feature>
<evidence type="ECO:0000256" key="3">
    <source>
        <dbReference type="ARBA" id="ARBA00022692"/>
    </source>
</evidence>
<dbReference type="GO" id="GO:0006935">
    <property type="term" value="P:chemotaxis"/>
    <property type="evidence" value="ECO:0007669"/>
    <property type="project" value="UniProtKB-KW"/>
</dbReference>
<dbReference type="InterPro" id="IPR004089">
    <property type="entry name" value="MCPsignal_dom"/>
</dbReference>
<evidence type="ECO:0000256" key="2">
    <source>
        <dbReference type="ARBA" id="ARBA00022500"/>
    </source>
</evidence>
<dbReference type="RefSeq" id="WP_151135716.1">
    <property type="nucleotide sequence ID" value="NZ_CP043311.1"/>
</dbReference>
<dbReference type="Proteomes" id="UP000327179">
    <property type="component" value="Chromosome"/>
</dbReference>
<accession>A0A5J6QP72</accession>
<dbReference type="CDD" id="cd12913">
    <property type="entry name" value="PDC1_MCP_like"/>
    <property type="match status" value="1"/>
</dbReference>
<name>A0A5J6QP72_9GAMM</name>
<keyword evidence="3 9" id="KW-0812">Transmembrane</keyword>
<dbReference type="Pfam" id="PF00672">
    <property type="entry name" value="HAMP"/>
    <property type="match status" value="1"/>
</dbReference>
<dbReference type="Gene3D" id="3.30.450.20">
    <property type="entry name" value="PAS domain"/>
    <property type="match status" value="2"/>
</dbReference>
<keyword evidence="5 9" id="KW-0472">Membrane</keyword>
<gene>
    <name evidence="12" type="ORF">FXN65_20135</name>
</gene>
<dbReference type="Pfam" id="PF00015">
    <property type="entry name" value="MCPsignal"/>
    <property type="match status" value="1"/>
</dbReference>
<evidence type="ECO:0000259" key="10">
    <source>
        <dbReference type="PROSITE" id="PS50111"/>
    </source>
</evidence>
<dbReference type="SUPFAM" id="SSF58104">
    <property type="entry name" value="Methyl-accepting chemotaxis protein (MCP) signaling domain"/>
    <property type="match status" value="1"/>
</dbReference>
<reference evidence="12 13" key="1">
    <citation type="submission" date="2019-08" db="EMBL/GenBank/DDBJ databases">
        <title>Whole-genome Sequencing of e-waste polymer degrading bacterium Pseudomonas sp. strain PE08.</title>
        <authorList>
            <person name="Kirdat K."/>
            <person name="Debbarma P."/>
            <person name="Narawade N."/>
            <person name="Suyal D."/>
            <person name="Thorat V."/>
            <person name="Shouche Y."/>
            <person name="Goel R."/>
            <person name="Yadav A."/>
        </authorList>
    </citation>
    <scope>NUCLEOTIDE SEQUENCE [LARGE SCALE GENOMIC DNA]</scope>
    <source>
        <strain evidence="12 13">PE08</strain>
    </source>
</reference>
<dbReference type="KEGG" id="plal:FXN65_20135"/>
<dbReference type="Gene3D" id="1.10.287.950">
    <property type="entry name" value="Methyl-accepting chemotaxis protein"/>
    <property type="match status" value="1"/>
</dbReference>
<dbReference type="GO" id="GO:0007165">
    <property type="term" value="P:signal transduction"/>
    <property type="evidence" value="ECO:0007669"/>
    <property type="project" value="UniProtKB-KW"/>
</dbReference>
<protein>
    <submittedName>
        <fullName evidence="12">Methyl-accepting chemotaxis protein</fullName>
    </submittedName>
</protein>
<evidence type="ECO:0000256" key="8">
    <source>
        <dbReference type="PROSITE-ProRule" id="PRU00284"/>
    </source>
</evidence>
<keyword evidence="4 9" id="KW-1133">Transmembrane helix</keyword>
<dbReference type="CDD" id="cd06225">
    <property type="entry name" value="HAMP"/>
    <property type="match status" value="1"/>
</dbReference>
<sequence>MYLSKLSIKTKITVLAGLCMLAVLAVLVAVSIFRIQGISQAIDQSSSAALQGQALQHLYKVGEAEAQAIAKRFSEGAIFGETLARQILFMKKQAQSRGGDPAELRKDIFNMMQEQVAASPGVLGVGVAFEPNLLDGQDDRFVGLGVGAGNDTGRFASYATTQLKSYAMPENEMADDGQASTYWYRCARDSKRLCVINPYTYTTLQGIDVLMSTISIPLVEDGRVVAVMSIDLALSSLQEVVQASSNSLYGGRVQMSFISSDGAVAARSGDKESLGKSLTATVPKLAGEVHNRSQAEAVSHVELDGEITVVAPFSPLVGTPHWSVVIQVPTSVLMAQVGAMRKILDEANNAATRTQLIVGVVGAMIGLVLIWFMAASIARPILNVAEMLKDIASGEGDLTKRLVHDGRDEIGQMAGWFNRFLDKLQPIISEVSESVDNTRRTADQAATIASETNGGMQQQFREIEQVATAAQEMSATSQDVARNAAMAADAARHVDEAVREGTQTIERTTHSINKLASEMNLAMLEVGQLAESSEQIGKVLVVIRSVAEQTNLLALNAAIEAARAGESGRGFAVVADEVRHLAKRTQDSVEEIQGVIQNLQHGTRNVVLTIQANHAQADASVQQVDQAVQALQKISKAIEVIGEMNLQIASAAEEQSAVSEEVNRNVSAIRDVTELLATQSKDSAQISQSLTDLANQQQRLMGSFRV</sequence>
<dbReference type="PROSITE" id="PS50885">
    <property type="entry name" value="HAMP"/>
    <property type="match status" value="1"/>
</dbReference>
<comment type="similarity">
    <text evidence="7">Belongs to the methyl-accepting chemotaxis (MCP) protein family.</text>
</comment>
<dbReference type="PANTHER" id="PTHR32089">
    <property type="entry name" value="METHYL-ACCEPTING CHEMOTAXIS PROTEIN MCPB"/>
    <property type="match status" value="1"/>
</dbReference>
<evidence type="ECO:0000256" key="6">
    <source>
        <dbReference type="ARBA" id="ARBA00023224"/>
    </source>
</evidence>
<dbReference type="EMBL" id="CP043311">
    <property type="protein sequence ID" value="QEY64253.1"/>
    <property type="molecule type" value="Genomic_DNA"/>
</dbReference>
<evidence type="ECO:0000259" key="11">
    <source>
        <dbReference type="PROSITE" id="PS50885"/>
    </source>
</evidence>
<organism evidence="12 13">
    <name type="scientific">Metapseudomonas lalkuanensis</name>
    <dbReference type="NCBI Taxonomy" id="2604832"/>
    <lineage>
        <taxon>Bacteria</taxon>
        <taxon>Pseudomonadati</taxon>
        <taxon>Pseudomonadota</taxon>
        <taxon>Gammaproteobacteria</taxon>
        <taxon>Pseudomonadales</taxon>
        <taxon>Pseudomonadaceae</taxon>
        <taxon>Metapseudomonas</taxon>
    </lineage>
</organism>
<dbReference type="SMART" id="SM00283">
    <property type="entry name" value="MA"/>
    <property type="match status" value="1"/>
</dbReference>
<proteinExistence type="inferred from homology"/>
<evidence type="ECO:0000256" key="5">
    <source>
        <dbReference type="ARBA" id="ARBA00023136"/>
    </source>
</evidence>
<evidence type="ECO:0000256" key="4">
    <source>
        <dbReference type="ARBA" id="ARBA00022989"/>
    </source>
</evidence>
<keyword evidence="13" id="KW-1185">Reference proteome</keyword>
<feature type="transmembrane region" description="Helical" evidence="9">
    <location>
        <begin position="356"/>
        <end position="378"/>
    </location>
</feature>
<feature type="transmembrane region" description="Helical" evidence="9">
    <location>
        <begin position="12"/>
        <end position="33"/>
    </location>
</feature>
<dbReference type="PANTHER" id="PTHR32089:SF120">
    <property type="entry name" value="METHYL-ACCEPTING CHEMOTAXIS PROTEIN TLPQ"/>
    <property type="match status" value="1"/>
</dbReference>
<evidence type="ECO:0000256" key="7">
    <source>
        <dbReference type="ARBA" id="ARBA00029447"/>
    </source>
</evidence>
<dbReference type="AlphaFoldDB" id="A0A5J6QP72"/>
<evidence type="ECO:0000256" key="9">
    <source>
        <dbReference type="SAM" id="Phobius"/>
    </source>
</evidence>
<evidence type="ECO:0000256" key="1">
    <source>
        <dbReference type="ARBA" id="ARBA00004141"/>
    </source>
</evidence>
<dbReference type="FunFam" id="1.10.287.950:FF:000001">
    <property type="entry name" value="Methyl-accepting chemotaxis sensory transducer"/>
    <property type="match status" value="1"/>
</dbReference>
<keyword evidence="6 8" id="KW-0807">Transducer</keyword>
<dbReference type="Pfam" id="PF22673">
    <property type="entry name" value="MCP-like_PDC_1"/>
    <property type="match status" value="1"/>
</dbReference>
<feature type="domain" description="HAMP" evidence="11">
    <location>
        <begin position="375"/>
        <end position="429"/>
    </location>
</feature>
<keyword evidence="2" id="KW-0145">Chemotaxis</keyword>